<evidence type="ECO:0000259" key="5">
    <source>
        <dbReference type="PROSITE" id="PS50977"/>
    </source>
</evidence>
<evidence type="ECO:0000313" key="7">
    <source>
        <dbReference type="Proteomes" id="UP000317122"/>
    </source>
</evidence>
<dbReference type="SUPFAM" id="SSF46689">
    <property type="entry name" value="Homeodomain-like"/>
    <property type="match status" value="1"/>
</dbReference>
<dbReference type="GO" id="GO:0000976">
    <property type="term" value="F:transcription cis-regulatory region binding"/>
    <property type="evidence" value="ECO:0007669"/>
    <property type="project" value="TreeGrafter"/>
</dbReference>
<feature type="domain" description="HTH tetR-type" evidence="5">
    <location>
        <begin position="10"/>
        <end position="70"/>
    </location>
</feature>
<evidence type="ECO:0000256" key="4">
    <source>
        <dbReference type="PROSITE-ProRule" id="PRU00335"/>
    </source>
</evidence>
<dbReference type="RefSeq" id="WP_145711208.1">
    <property type="nucleotide sequence ID" value="NZ_BSPF01000102.1"/>
</dbReference>
<dbReference type="PANTHER" id="PTHR30055">
    <property type="entry name" value="HTH-TYPE TRANSCRIPTIONAL REGULATOR RUTR"/>
    <property type="match status" value="1"/>
</dbReference>
<feature type="DNA-binding region" description="H-T-H motif" evidence="4">
    <location>
        <begin position="33"/>
        <end position="52"/>
    </location>
</feature>
<dbReference type="Pfam" id="PF00440">
    <property type="entry name" value="TetR_N"/>
    <property type="match status" value="1"/>
</dbReference>
<dbReference type="PRINTS" id="PR00455">
    <property type="entry name" value="HTHTETR"/>
</dbReference>
<dbReference type="AlphaFoldDB" id="A0A562PFC4"/>
<keyword evidence="1" id="KW-0805">Transcription regulation</keyword>
<dbReference type="EMBL" id="VLKT01000001">
    <property type="protein sequence ID" value="TWI43127.1"/>
    <property type="molecule type" value="Genomic_DNA"/>
</dbReference>
<protein>
    <submittedName>
        <fullName evidence="6">TetR family transcriptional regulator</fullName>
    </submittedName>
</protein>
<name>A0A562PFC4_9HYPH</name>
<dbReference type="InterPro" id="IPR001647">
    <property type="entry name" value="HTH_TetR"/>
</dbReference>
<dbReference type="OrthoDB" id="9802802at2"/>
<gene>
    <name evidence="6" type="ORF">IQ26_00088</name>
</gene>
<dbReference type="Proteomes" id="UP000317122">
    <property type="component" value="Unassembled WGS sequence"/>
</dbReference>
<keyword evidence="3" id="KW-0804">Transcription</keyword>
<organism evidence="6 7">
    <name type="scientific">Mesorhizobium tianshanense</name>
    <dbReference type="NCBI Taxonomy" id="39844"/>
    <lineage>
        <taxon>Bacteria</taxon>
        <taxon>Pseudomonadati</taxon>
        <taxon>Pseudomonadota</taxon>
        <taxon>Alphaproteobacteria</taxon>
        <taxon>Hyphomicrobiales</taxon>
        <taxon>Phyllobacteriaceae</taxon>
        <taxon>Mesorhizobium</taxon>
    </lineage>
</organism>
<evidence type="ECO:0000313" key="6">
    <source>
        <dbReference type="EMBL" id="TWI43127.1"/>
    </source>
</evidence>
<sequence length="198" mass="21570">MIEIEDIATDPKRVRILDGAMKVFLAYGYARTTMDDIARAADMSRPALYLQFKNKTDIYRAIALMLLSRSLEQAKTALAGEGPFAERMMRAIDEALISMMRAVHASPHGAELLDMKSSLADLVGCWRGRLVEHIAKAVQSEAGRNGVDLAAKGLSARLLADMLLDGLEGMKTRISDPDEQRQAAAALIKVIDLALKAG</sequence>
<dbReference type="PROSITE" id="PS50977">
    <property type="entry name" value="HTH_TETR_2"/>
    <property type="match status" value="1"/>
</dbReference>
<dbReference type="InterPro" id="IPR009057">
    <property type="entry name" value="Homeodomain-like_sf"/>
</dbReference>
<accession>A0A562PFC4</accession>
<dbReference type="Gene3D" id="1.10.357.10">
    <property type="entry name" value="Tetracycline Repressor, domain 2"/>
    <property type="match status" value="1"/>
</dbReference>
<dbReference type="InterPro" id="IPR050109">
    <property type="entry name" value="HTH-type_TetR-like_transc_reg"/>
</dbReference>
<keyword evidence="7" id="KW-1185">Reference proteome</keyword>
<dbReference type="GO" id="GO:0003700">
    <property type="term" value="F:DNA-binding transcription factor activity"/>
    <property type="evidence" value="ECO:0007669"/>
    <property type="project" value="TreeGrafter"/>
</dbReference>
<keyword evidence="2 4" id="KW-0238">DNA-binding</keyword>
<reference evidence="6 7" key="1">
    <citation type="journal article" date="2015" name="Stand. Genomic Sci.">
        <title>Genomic Encyclopedia of Bacterial and Archaeal Type Strains, Phase III: the genomes of soil and plant-associated and newly described type strains.</title>
        <authorList>
            <person name="Whitman W.B."/>
            <person name="Woyke T."/>
            <person name="Klenk H.P."/>
            <person name="Zhou Y."/>
            <person name="Lilburn T.G."/>
            <person name="Beck B.J."/>
            <person name="De Vos P."/>
            <person name="Vandamme P."/>
            <person name="Eisen J.A."/>
            <person name="Garrity G."/>
            <person name="Hugenholtz P."/>
            <person name="Kyrpides N.C."/>
        </authorList>
    </citation>
    <scope>NUCLEOTIDE SEQUENCE [LARGE SCALE GENOMIC DNA]</scope>
    <source>
        <strain evidence="6 7">CGMCC 1.2546</strain>
    </source>
</reference>
<comment type="caution">
    <text evidence="6">The sequence shown here is derived from an EMBL/GenBank/DDBJ whole genome shotgun (WGS) entry which is preliminary data.</text>
</comment>
<proteinExistence type="predicted"/>
<evidence type="ECO:0000256" key="3">
    <source>
        <dbReference type="ARBA" id="ARBA00023163"/>
    </source>
</evidence>
<evidence type="ECO:0000256" key="1">
    <source>
        <dbReference type="ARBA" id="ARBA00023015"/>
    </source>
</evidence>
<evidence type="ECO:0000256" key="2">
    <source>
        <dbReference type="ARBA" id="ARBA00023125"/>
    </source>
</evidence>
<dbReference type="PANTHER" id="PTHR30055:SF234">
    <property type="entry name" value="HTH-TYPE TRANSCRIPTIONAL REGULATOR BETI"/>
    <property type="match status" value="1"/>
</dbReference>